<dbReference type="GO" id="GO:0003712">
    <property type="term" value="F:transcription coregulator activity"/>
    <property type="evidence" value="ECO:0007669"/>
    <property type="project" value="InterPro"/>
</dbReference>
<accession>A0A8T1PKN9</accession>
<evidence type="ECO:0000256" key="2">
    <source>
        <dbReference type="ARBA" id="ARBA00023015"/>
    </source>
</evidence>
<dbReference type="PANTHER" id="PTHR22536">
    <property type="entry name" value="LUNG CANCER METASTASIS-RELATED LCMR1 PROTEIN"/>
    <property type="match status" value="1"/>
</dbReference>
<protein>
    <submittedName>
        <fullName evidence="6">Uncharacterized protein</fullName>
    </submittedName>
</protein>
<dbReference type="GO" id="GO:0016592">
    <property type="term" value="C:mediator complex"/>
    <property type="evidence" value="ECO:0007669"/>
    <property type="project" value="InterPro"/>
</dbReference>
<feature type="region of interest" description="Disordered" evidence="5">
    <location>
        <begin position="95"/>
        <end position="132"/>
    </location>
</feature>
<dbReference type="EMBL" id="CM031817">
    <property type="protein sequence ID" value="KAG6642069.1"/>
    <property type="molecule type" value="Genomic_DNA"/>
</dbReference>
<proteinExistence type="predicted"/>
<sequence>MDLDGRKFARVLLQEVTSFVNLAHTLHNVVGDTEIRKGKGMELDQAFRNISYLQKRNANIHPLNLDELRNAFLMRETSPVYLSVAEKGISTAVVKSNRDFRDKERKHKKNQDDENKKYKGGKKHKHRHKGQE</sequence>
<evidence type="ECO:0000313" key="6">
    <source>
        <dbReference type="EMBL" id="KAG6642071.1"/>
    </source>
</evidence>
<evidence type="ECO:0000256" key="3">
    <source>
        <dbReference type="ARBA" id="ARBA00023163"/>
    </source>
</evidence>
<comment type="caution">
    <text evidence="6">The sequence shown here is derived from an EMBL/GenBank/DDBJ whole genome shotgun (WGS) entry which is preliminary data.</text>
</comment>
<dbReference type="PANTHER" id="PTHR22536:SF3">
    <property type="entry name" value="MEDIATOR OF RNA POLYMERASE II TRANSCRIPTION SUBUNIT 19B"/>
    <property type="match status" value="1"/>
</dbReference>
<dbReference type="Proteomes" id="UP000811609">
    <property type="component" value="Chromosome 9"/>
</dbReference>
<keyword evidence="4" id="KW-0539">Nucleus</keyword>
<name>A0A8T1PKN9_CARIL</name>
<comment type="subcellular location">
    <subcellularLocation>
        <location evidence="1">Nucleus</location>
    </subcellularLocation>
</comment>
<keyword evidence="7" id="KW-1185">Reference proteome</keyword>
<evidence type="ECO:0000256" key="5">
    <source>
        <dbReference type="SAM" id="MobiDB-lite"/>
    </source>
</evidence>
<dbReference type="InterPro" id="IPR019403">
    <property type="entry name" value="Mediator_Med19_met"/>
</dbReference>
<keyword evidence="3" id="KW-0804">Transcription</keyword>
<gene>
    <name evidence="6" type="ORF">CIPAW_09G118000</name>
</gene>
<evidence type="ECO:0000313" key="7">
    <source>
        <dbReference type="Proteomes" id="UP000811609"/>
    </source>
</evidence>
<dbReference type="GO" id="GO:0045944">
    <property type="term" value="P:positive regulation of transcription by RNA polymerase II"/>
    <property type="evidence" value="ECO:0007669"/>
    <property type="project" value="TreeGrafter"/>
</dbReference>
<evidence type="ECO:0000256" key="1">
    <source>
        <dbReference type="ARBA" id="ARBA00004123"/>
    </source>
</evidence>
<reference evidence="6" key="1">
    <citation type="submission" date="2020-12" db="EMBL/GenBank/DDBJ databases">
        <title>WGS assembly of Carya illinoinensis cv. Pawnee.</title>
        <authorList>
            <person name="Platts A."/>
            <person name="Shu S."/>
            <person name="Wright S."/>
            <person name="Barry K."/>
            <person name="Edger P."/>
            <person name="Pires J.C."/>
            <person name="Schmutz J."/>
        </authorList>
    </citation>
    <scope>NUCLEOTIDE SEQUENCE</scope>
    <source>
        <tissue evidence="6">Leaf</tissue>
    </source>
</reference>
<keyword evidence="2" id="KW-0805">Transcription regulation</keyword>
<evidence type="ECO:0000256" key="4">
    <source>
        <dbReference type="ARBA" id="ARBA00023242"/>
    </source>
</evidence>
<organism evidence="6 7">
    <name type="scientific">Carya illinoinensis</name>
    <name type="common">Pecan</name>
    <dbReference type="NCBI Taxonomy" id="32201"/>
    <lineage>
        <taxon>Eukaryota</taxon>
        <taxon>Viridiplantae</taxon>
        <taxon>Streptophyta</taxon>
        <taxon>Embryophyta</taxon>
        <taxon>Tracheophyta</taxon>
        <taxon>Spermatophyta</taxon>
        <taxon>Magnoliopsida</taxon>
        <taxon>eudicotyledons</taxon>
        <taxon>Gunneridae</taxon>
        <taxon>Pentapetalae</taxon>
        <taxon>rosids</taxon>
        <taxon>fabids</taxon>
        <taxon>Fagales</taxon>
        <taxon>Juglandaceae</taxon>
        <taxon>Carya</taxon>
    </lineage>
</organism>
<feature type="compositionally biased region" description="Basic residues" evidence="5">
    <location>
        <begin position="118"/>
        <end position="132"/>
    </location>
</feature>
<dbReference type="AlphaFoldDB" id="A0A8T1PKN9"/>
<dbReference type="EMBL" id="CM031817">
    <property type="protein sequence ID" value="KAG6642074.1"/>
    <property type="molecule type" value="Genomic_DNA"/>
</dbReference>
<dbReference type="EMBL" id="CM031817">
    <property type="protein sequence ID" value="KAG6642071.1"/>
    <property type="molecule type" value="Genomic_DNA"/>
</dbReference>